<dbReference type="Proteomes" id="UP000182146">
    <property type="component" value="Unassembled WGS sequence"/>
</dbReference>
<feature type="region of interest" description="Disordered" evidence="7">
    <location>
        <begin position="396"/>
        <end position="418"/>
    </location>
</feature>
<name>A0A1G9W5H2_9BACT</name>
<proteinExistence type="inferred from homology"/>
<dbReference type="EMBL" id="FNGU01000010">
    <property type="protein sequence ID" value="SDM79792.1"/>
    <property type="molecule type" value="Genomic_DNA"/>
</dbReference>
<accession>A0A1G9W5H2</accession>
<feature type="transmembrane region" description="Helical" evidence="8">
    <location>
        <begin position="313"/>
        <end position="336"/>
    </location>
</feature>
<evidence type="ECO:0000256" key="6">
    <source>
        <dbReference type="ARBA" id="ARBA00023136"/>
    </source>
</evidence>
<evidence type="ECO:0000256" key="7">
    <source>
        <dbReference type="SAM" id="MobiDB-lite"/>
    </source>
</evidence>
<feature type="transmembrane region" description="Helical" evidence="8">
    <location>
        <begin position="251"/>
        <end position="269"/>
    </location>
</feature>
<evidence type="ECO:0000256" key="5">
    <source>
        <dbReference type="ARBA" id="ARBA00022989"/>
    </source>
</evidence>
<comment type="similarity">
    <text evidence="2">Belongs to the NrfD family.</text>
</comment>
<dbReference type="Gene3D" id="1.20.1630.10">
    <property type="entry name" value="Formate dehydrogenase/DMSO reductase domain"/>
    <property type="match status" value="1"/>
</dbReference>
<dbReference type="GO" id="GO:0009061">
    <property type="term" value="P:anaerobic respiration"/>
    <property type="evidence" value="ECO:0007669"/>
    <property type="project" value="TreeGrafter"/>
</dbReference>
<keyword evidence="5 8" id="KW-1133">Transmembrane helix</keyword>
<evidence type="ECO:0000256" key="1">
    <source>
        <dbReference type="ARBA" id="ARBA00004651"/>
    </source>
</evidence>
<dbReference type="Pfam" id="PF03916">
    <property type="entry name" value="NrfD"/>
    <property type="match status" value="1"/>
</dbReference>
<comment type="subcellular location">
    <subcellularLocation>
        <location evidence="1">Cell membrane</location>
        <topology evidence="1">Multi-pass membrane protein</topology>
    </subcellularLocation>
</comment>
<evidence type="ECO:0000256" key="8">
    <source>
        <dbReference type="SAM" id="Phobius"/>
    </source>
</evidence>
<feature type="transmembrane region" description="Helical" evidence="8">
    <location>
        <begin position="281"/>
        <end position="301"/>
    </location>
</feature>
<feature type="transmembrane region" description="Helical" evidence="8">
    <location>
        <begin position="54"/>
        <end position="80"/>
    </location>
</feature>
<evidence type="ECO:0000256" key="3">
    <source>
        <dbReference type="ARBA" id="ARBA00022475"/>
    </source>
</evidence>
<keyword evidence="4 8" id="KW-0812">Transmembrane</keyword>
<dbReference type="OrthoDB" id="5440262at2"/>
<dbReference type="RefSeq" id="WP_052446006.1">
    <property type="nucleotide sequence ID" value="NZ_FNGU01000010.1"/>
</dbReference>
<keyword evidence="3" id="KW-1003">Cell membrane</keyword>
<feature type="transmembrane region" description="Helical" evidence="8">
    <location>
        <begin position="92"/>
        <end position="112"/>
    </location>
</feature>
<protein>
    <submittedName>
        <fullName evidence="9">Ni/Fe-hydrogenase 2 integral membrane subunit HybB</fullName>
    </submittedName>
</protein>
<gene>
    <name evidence="9" type="ORF">SAMN05660860_03180</name>
</gene>
<dbReference type="PANTHER" id="PTHR30074">
    <property type="entry name" value="FORMATE DEHYDROGENASE, NITRATE-INDUCIBLE, CYTOCHROME B556 FDN SUBUNIT"/>
    <property type="match status" value="1"/>
</dbReference>
<organism evidence="9 10">
    <name type="scientific">Geoalkalibacter ferrihydriticus</name>
    <dbReference type="NCBI Taxonomy" id="392333"/>
    <lineage>
        <taxon>Bacteria</taxon>
        <taxon>Pseudomonadati</taxon>
        <taxon>Thermodesulfobacteriota</taxon>
        <taxon>Desulfuromonadia</taxon>
        <taxon>Desulfuromonadales</taxon>
        <taxon>Geoalkalibacteraceae</taxon>
        <taxon>Geoalkalibacter</taxon>
    </lineage>
</organism>
<feature type="transmembrane region" description="Helical" evidence="8">
    <location>
        <begin position="20"/>
        <end position="42"/>
    </location>
</feature>
<keyword evidence="6 8" id="KW-0472">Membrane</keyword>
<evidence type="ECO:0000313" key="9">
    <source>
        <dbReference type="EMBL" id="SDM79792.1"/>
    </source>
</evidence>
<feature type="transmembrane region" description="Helical" evidence="8">
    <location>
        <begin position="342"/>
        <end position="367"/>
    </location>
</feature>
<feature type="transmembrane region" description="Helical" evidence="8">
    <location>
        <begin position="172"/>
        <end position="197"/>
    </location>
</feature>
<dbReference type="PANTHER" id="PTHR30074:SF4">
    <property type="entry name" value="NI_FE-HYDROGENASE 2 B-TYPE CYTOCHROME SUBUNIT-RELATED"/>
    <property type="match status" value="1"/>
</dbReference>
<evidence type="ECO:0000256" key="2">
    <source>
        <dbReference type="ARBA" id="ARBA00008929"/>
    </source>
</evidence>
<evidence type="ECO:0000256" key="4">
    <source>
        <dbReference type="ARBA" id="ARBA00022692"/>
    </source>
</evidence>
<sequence length="418" mass="47001">MTAAKSVINEIQGYHRFIKFLIFLVALAAVGGAIRFIFGLGATTNLNDTYPWGLWISFDVVTAVPLAAGAFTVGVVAHVFRIEKLEPLVRPAIVTGFLGYSLVCVGLLLDLGQPQRGVYVLFPWNWNVHSPMFEVSMCVMAYTTVLFLEFLHPVSERFGWHIPLRLLRNLQVPFAILAAMISTLHQSTLGTFFLIAVDKLHALWYTPLLPLQFWLSAIFTGLCIVMLEASLCHRYMNQPDESKLLATLTRIVPWVMGAYMIAKFVPLIAAPQGPLFDRPVLTTLFVVEITVGLLLPFWMFLQSRIRTDKSMQLRAAGLVIFGLVLNRFNVSMFAMIQPGQQIYVPNILESVVTIGIIAAHILFFVLIAKYFPIFEHHPETVDYSIPDRFHKIERAEESQAVEPQSTSRTKPIPVVDPQ</sequence>
<dbReference type="AlphaFoldDB" id="A0A1G9W5H2"/>
<reference evidence="9 10" key="1">
    <citation type="submission" date="2016-10" db="EMBL/GenBank/DDBJ databases">
        <authorList>
            <person name="de Groot N.N."/>
        </authorList>
    </citation>
    <scope>NUCLEOTIDE SEQUENCE [LARGE SCALE GENOMIC DNA]</scope>
    <source>
        <strain evidence="9 10">DSM 17813</strain>
    </source>
</reference>
<dbReference type="GO" id="GO:0005886">
    <property type="term" value="C:plasma membrane"/>
    <property type="evidence" value="ECO:0007669"/>
    <property type="project" value="UniProtKB-SubCell"/>
</dbReference>
<evidence type="ECO:0000313" key="10">
    <source>
        <dbReference type="Proteomes" id="UP000182146"/>
    </source>
</evidence>
<feature type="transmembrane region" description="Helical" evidence="8">
    <location>
        <begin position="132"/>
        <end position="151"/>
    </location>
</feature>
<dbReference type="InterPro" id="IPR051817">
    <property type="entry name" value="FDH_cytochrome_b556_subunit"/>
</dbReference>
<dbReference type="STRING" id="392333.SAMN05660860_03180"/>
<dbReference type="InterPro" id="IPR005614">
    <property type="entry name" value="NrfD-like"/>
</dbReference>
<feature type="transmembrane region" description="Helical" evidence="8">
    <location>
        <begin position="209"/>
        <end position="231"/>
    </location>
</feature>